<sequence>QIHSGKPTLAIEAPDDTKGKDKEAEDQPTRLALVSTIQFVAAVQRLKDDLSVENGKAPAGLLTQSESEQSTRPKLWHGRYEATIPRSKPLSPGEILGCTAPKLSNDVDAIVYVGDGRFHLEAIMIANPAVPAFRYDPYSKKLTRERYDHVEMREVRSQAVRTASQSLNSDGRWGVILDLGVLITRLVWCDLFGPLSPSLSLPAAGHDFVPTQIAIGSHQDHNNTTNCQQPPTWLITAVAPFLRSSVL</sequence>
<name>A0A8H3DVR1_9AGAM</name>
<reference evidence="8" key="1">
    <citation type="submission" date="2021-01" db="EMBL/GenBank/DDBJ databases">
        <authorList>
            <person name="Kaushik A."/>
        </authorList>
    </citation>
    <scope>NUCLEOTIDE SEQUENCE</scope>
    <source>
        <strain evidence="8">AG5</strain>
    </source>
</reference>
<dbReference type="PANTHER" id="PTHR10762:SF1">
    <property type="entry name" value="2-(3-AMINO-3-CARBOXYPROPYL)HISTIDINE SYNTHASE SUBUNIT 1"/>
    <property type="match status" value="1"/>
</dbReference>
<dbReference type="GO" id="GO:0090560">
    <property type="term" value="F:2-(3-amino-3-carboxypropyl)histidine synthase activity"/>
    <property type="evidence" value="ECO:0007669"/>
    <property type="project" value="InterPro"/>
</dbReference>
<comment type="subunit">
    <text evidence="6">Component of the 2-(3-amino-3-carboxypropyl)histidine synthase complex composed of DPH1, DPH2, DPH3 and a NADH-dependent reductase, predominantly CBR1.</text>
</comment>
<accession>A0A8H3DVR1</accession>
<dbReference type="SFLD" id="SFLDS00032">
    <property type="entry name" value="Radical_SAM_3-amino-3-carboxyp"/>
    <property type="match status" value="1"/>
</dbReference>
<dbReference type="FunFam" id="3.40.50.11850:FF:000006">
    <property type="entry name" value="2-(3-amino-3-carboxypropyl)histidine synthase subunit 1"/>
    <property type="match status" value="1"/>
</dbReference>
<dbReference type="Proteomes" id="UP000663827">
    <property type="component" value="Unassembled WGS sequence"/>
</dbReference>
<evidence type="ECO:0000256" key="6">
    <source>
        <dbReference type="ARBA" id="ARBA00034128"/>
    </source>
</evidence>
<dbReference type="Pfam" id="PF01866">
    <property type="entry name" value="Diphthamide_syn"/>
    <property type="match status" value="1"/>
</dbReference>
<dbReference type="InterPro" id="IPR016435">
    <property type="entry name" value="DPH1/DPH2"/>
</dbReference>
<evidence type="ECO:0000256" key="1">
    <source>
        <dbReference type="ARBA" id="ARBA00010173"/>
    </source>
</evidence>
<dbReference type="EMBL" id="CAJNJQ010001121">
    <property type="protein sequence ID" value="CAE7120874.1"/>
    <property type="molecule type" value="Genomic_DNA"/>
</dbReference>
<evidence type="ECO:0000256" key="5">
    <source>
        <dbReference type="ARBA" id="ARBA00032789"/>
    </source>
</evidence>
<evidence type="ECO:0000256" key="2">
    <source>
        <dbReference type="ARBA" id="ARBA00021915"/>
    </source>
</evidence>
<dbReference type="Gene3D" id="3.40.50.11850">
    <property type="entry name" value="Diphthamide synthesis DPH1/DPH2 domain 2"/>
    <property type="match status" value="1"/>
</dbReference>
<gene>
    <name evidence="8" type="ORF">RDB_LOCUS55767</name>
</gene>
<comment type="caution">
    <text evidence="8">The sequence shown here is derived from an EMBL/GenBank/DDBJ whole genome shotgun (WGS) entry which is preliminary data.</text>
</comment>
<dbReference type="PANTHER" id="PTHR10762">
    <property type="entry name" value="DIPHTHAMIDE BIOSYNTHESIS PROTEIN"/>
    <property type="match status" value="1"/>
</dbReference>
<evidence type="ECO:0000313" key="9">
    <source>
        <dbReference type="Proteomes" id="UP000663827"/>
    </source>
</evidence>
<feature type="non-terminal residue" evidence="8">
    <location>
        <position position="247"/>
    </location>
</feature>
<evidence type="ECO:0000256" key="7">
    <source>
        <dbReference type="SAM" id="MobiDB-lite"/>
    </source>
</evidence>
<organism evidence="8 9">
    <name type="scientific">Rhizoctonia solani</name>
    <dbReference type="NCBI Taxonomy" id="456999"/>
    <lineage>
        <taxon>Eukaryota</taxon>
        <taxon>Fungi</taxon>
        <taxon>Dikarya</taxon>
        <taxon>Basidiomycota</taxon>
        <taxon>Agaricomycotina</taxon>
        <taxon>Agaricomycetes</taxon>
        <taxon>Cantharellales</taxon>
        <taxon>Ceratobasidiaceae</taxon>
        <taxon>Rhizoctonia</taxon>
    </lineage>
</organism>
<dbReference type="NCBIfam" id="TIGR00322">
    <property type="entry name" value="diphth2_R"/>
    <property type="match status" value="1"/>
</dbReference>
<feature type="compositionally biased region" description="Basic and acidic residues" evidence="7">
    <location>
        <begin position="15"/>
        <end position="27"/>
    </location>
</feature>
<evidence type="ECO:0000313" key="8">
    <source>
        <dbReference type="EMBL" id="CAE7120874.1"/>
    </source>
</evidence>
<feature type="region of interest" description="Disordered" evidence="7">
    <location>
        <begin position="1"/>
        <end position="27"/>
    </location>
</feature>
<comment type="similarity">
    <text evidence="1">Belongs to the DPH1/DPH2 family. DPH1 subfamily.</text>
</comment>
<dbReference type="InterPro" id="IPR042264">
    <property type="entry name" value="DPH1/DPH2_2"/>
</dbReference>
<proteinExistence type="inferred from homology"/>
<evidence type="ECO:0000256" key="4">
    <source>
        <dbReference type="ARBA" id="ARBA00032574"/>
    </source>
</evidence>
<dbReference type="GO" id="GO:0017183">
    <property type="term" value="P:protein histidyl modification to diphthamide"/>
    <property type="evidence" value="ECO:0007669"/>
    <property type="project" value="InterPro"/>
</dbReference>
<protein>
    <recommendedName>
        <fullName evidence="2">2-(3-amino-3-carboxypropyl)histidine synthase subunit 1</fullName>
    </recommendedName>
    <alternativeName>
        <fullName evidence="4">Diphthamide biosynthesis protein 1</fullName>
    </alternativeName>
    <alternativeName>
        <fullName evidence="5">Diphtheria toxin resistance protein 1</fullName>
    </alternativeName>
    <alternativeName>
        <fullName evidence="3">S-adenosyl-L-methionine:L-histidine 3-amino-3-carboxypropyltransferase 1</fullName>
    </alternativeName>
</protein>
<evidence type="ECO:0000256" key="3">
    <source>
        <dbReference type="ARBA" id="ARBA00031690"/>
    </source>
</evidence>
<dbReference type="AlphaFoldDB" id="A0A8H3DVR1"/>